<feature type="signal peptide" evidence="1">
    <location>
        <begin position="1"/>
        <end position="20"/>
    </location>
</feature>
<proteinExistence type="predicted"/>
<evidence type="ECO:0000313" key="3">
    <source>
        <dbReference type="Proteomes" id="UP000775213"/>
    </source>
</evidence>
<protein>
    <recommendedName>
        <fullName evidence="4">HR-like lesion-inducer</fullName>
    </recommendedName>
</protein>
<keyword evidence="1" id="KW-0732">Signal</keyword>
<evidence type="ECO:0008006" key="4">
    <source>
        <dbReference type="Google" id="ProtNLM"/>
    </source>
</evidence>
<keyword evidence="3" id="KW-1185">Reference proteome</keyword>
<dbReference type="EMBL" id="JAGFBR010000013">
    <property type="protein sequence ID" value="KAH0456812.1"/>
    <property type="molecule type" value="Genomic_DNA"/>
</dbReference>
<feature type="chain" id="PRO_5043641901" description="HR-like lesion-inducer" evidence="1">
    <location>
        <begin position="21"/>
        <end position="166"/>
    </location>
</feature>
<evidence type="ECO:0000313" key="2">
    <source>
        <dbReference type="EMBL" id="KAH0456812.1"/>
    </source>
</evidence>
<dbReference type="Proteomes" id="UP000775213">
    <property type="component" value="Unassembled WGS sequence"/>
</dbReference>
<reference evidence="2 3" key="1">
    <citation type="journal article" date="2021" name="Hortic Res">
        <title>Chromosome-scale assembly of the Dendrobium chrysotoxum genome enhances the understanding of orchid evolution.</title>
        <authorList>
            <person name="Zhang Y."/>
            <person name="Zhang G.Q."/>
            <person name="Zhang D."/>
            <person name="Liu X.D."/>
            <person name="Xu X.Y."/>
            <person name="Sun W.H."/>
            <person name="Yu X."/>
            <person name="Zhu X."/>
            <person name="Wang Z.W."/>
            <person name="Zhao X."/>
            <person name="Zhong W.Y."/>
            <person name="Chen H."/>
            <person name="Yin W.L."/>
            <person name="Huang T."/>
            <person name="Niu S.C."/>
            <person name="Liu Z.J."/>
        </authorList>
    </citation>
    <scope>NUCLEOTIDE SEQUENCE [LARGE SCALE GENOMIC DNA]</scope>
    <source>
        <strain evidence="2">Lindl</strain>
    </source>
</reference>
<evidence type="ECO:0000256" key="1">
    <source>
        <dbReference type="SAM" id="SignalP"/>
    </source>
</evidence>
<sequence>MGFFSFAGRVFFASIFLLSAYHEFNEYGTDGGPAAQAFRSKYNIFIRHVTTTLGMEVPKDAVKYIVSAHIVLKGIGGLLFIFNSSFGAYLLLFHLAWTAPIIYDFYNYDIEKPEFAQLFVNFTLTLLRSTDVLTHVGIVYAKHNMNENVNEPFGRQTVGVGRISKC</sequence>
<gene>
    <name evidence="2" type="ORF">IEQ34_014719</name>
</gene>
<dbReference type="AlphaFoldDB" id="A0AAV7GMP1"/>
<comment type="caution">
    <text evidence="2">The sequence shown here is derived from an EMBL/GenBank/DDBJ whole genome shotgun (WGS) entry which is preliminary data.</text>
</comment>
<organism evidence="2 3">
    <name type="scientific">Dendrobium chrysotoxum</name>
    <name type="common">Orchid</name>
    <dbReference type="NCBI Taxonomy" id="161865"/>
    <lineage>
        <taxon>Eukaryota</taxon>
        <taxon>Viridiplantae</taxon>
        <taxon>Streptophyta</taxon>
        <taxon>Embryophyta</taxon>
        <taxon>Tracheophyta</taxon>
        <taxon>Spermatophyta</taxon>
        <taxon>Magnoliopsida</taxon>
        <taxon>Liliopsida</taxon>
        <taxon>Asparagales</taxon>
        <taxon>Orchidaceae</taxon>
        <taxon>Epidendroideae</taxon>
        <taxon>Malaxideae</taxon>
        <taxon>Dendrobiinae</taxon>
        <taxon>Dendrobium</taxon>
    </lineage>
</organism>
<dbReference type="Pfam" id="PF05514">
    <property type="entry name" value="HR_lesion"/>
    <property type="match status" value="1"/>
</dbReference>
<name>A0AAV7GMP1_DENCH</name>
<dbReference type="PANTHER" id="PTHR31474">
    <property type="entry name" value="HR-LIKE LESION-INDUCER"/>
    <property type="match status" value="1"/>
</dbReference>
<dbReference type="InterPro" id="IPR008637">
    <property type="entry name" value="HR_lesion"/>
</dbReference>
<dbReference type="PANTHER" id="PTHR31474:SF1">
    <property type="entry name" value="EXPRESSED PROTEIN"/>
    <property type="match status" value="1"/>
</dbReference>
<accession>A0AAV7GMP1</accession>